<evidence type="ECO:0000259" key="2">
    <source>
        <dbReference type="Pfam" id="PF18920"/>
    </source>
</evidence>
<dbReference type="EMBL" id="JAUSSY010000010">
    <property type="protein sequence ID" value="MDQ0119782.1"/>
    <property type="molecule type" value="Genomic_DNA"/>
</dbReference>
<feature type="transmembrane region" description="Helical" evidence="1">
    <location>
        <begin position="149"/>
        <end position="167"/>
    </location>
</feature>
<feature type="transmembrane region" description="Helical" evidence="1">
    <location>
        <begin position="415"/>
        <end position="439"/>
    </location>
</feature>
<feature type="transmembrane region" description="Helical" evidence="1">
    <location>
        <begin position="459"/>
        <end position="476"/>
    </location>
</feature>
<dbReference type="Pfam" id="PF18920">
    <property type="entry name" value="DUF5671"/>
    <property type="match status" value="3"/>
</dbReference>
<keyword evidence="1" id="KW-1133">Transmembrane helix</keyword>
<protein>
    <recommendedName>
        <fullName evidence="2">DUF5671 domain-containing protein</fullName>
    </recommendedName>
</protein>
<comment type="caution">
    <text evidence="3">The sequence shown here is derived from an EMBL/GenBank/DDBJ whole genome shotgun (WGS) entry which is preliminary data.</text>
</comment>
<organism evidence="3 4">
    <name type="scientific">Pseudarthrobacter defluvii</name>
    <dbReference type="NCBI Taxonomy" id="410837"/>
    <lineage>
        <taxon>Bacteria</taxon>
        <taxon>Bacillati</taxon>
        <taxon>Actinomycetota</taxon>
        <taxon>Actinomycetes</taxon>
        <taxon>Micrococcales</taxon>
        <taxon>Micrococcaceae</taxon>
        <taxon>Pseudarthrobacter</taxon>
    </lineage>
</organism>
<sequence>MADRPATVPTGGLHRCAGEAMTAPAATTVPAPAGGLATLRRLILYVLLFALMVIAASGLQGLLERLFRTASTLVSGDVAGLALSLAFTLIGGPLALLLWWFVWRRLDDELERRAPGWGLYLTGMYAVSLIIATTSLLNLATSFIDTQESQWPSPLANGIVWSAIWWWHRWMWKHPRKPSSHLEDVRAVAGSVFGLLLGAGAAIAALGTLLDVAIRGFTAAAAFEPWWFPVLRSLVWAAGGAVVWWWHWFREGGRRFQTGLVDVTIIAVGIFVAGITALGGLGVILFVLLRLAFDRSDPLNDLLEPLAPATASAVIGALVWRYHRTTSVTRSTRTRRASVLVTSAVALAAAASGIGVVVNALLAAAVSPLAGGATRTLLLGGISSLAVGAPVWWLAWKPRHQPRTAGDIPPGRRVYLVAFFGVSAVVALITLLVIGYRLFEFLLGDVTGGSLLDRIRAPLGLLVAAGLVAGYHFALWRHDRALLAAAAPAHKRVVERVTLVSGYPAGSVDPEALARGIADGTGAKVTTWLRADDGGPGLPPSTEPSPVAGDLIRQVTAALEGATTQQILVVAGPGNRLEVIPLVGVGGAAVLDGRPALDGHAPGRVLRP</sequence>
<dbReference type="Proteomes" id="UP001226389">
    <property type="component" value="Unassembled WGS sequence"/>
</dbReference>
<feature type="transmembrane region" description="Helical" evidence="1">
    <location>
        <begin position="344"/>
        <end position="365"/>
    </location>
</feature>
<feature type="transmembrane region" description="Helical" evidence="1">
    <location>
        <begin position="305"/>
        <end position="323"/>
    </location>
</feature>
<feature type="transmembrane region" description="Helical" evidence="1">
    <location>
        <begin position="114"/>
        <end position="137"/>
    </location>
</feature>
<feature type="transmembrane region" description="Helical" evidence="1">
    <location>
        <begin position="78"/>
        <end position="102"/>
    </location>
</feature>
<keyword evidence="1" id="KW-0472">Membrane</keyword>
<feature type="transmembrane region" description="Helical" evidence="1">
    <location>
        <begin position="226"/>
        <end position="248"/>
    </location>
</feature>
<dbReference type="InterPro" id="IPR043728">
    <property type="entry name" value="DUF5671"/>
</dbReference>
<evidence type="ECO:0000313" key="3">
    <source>
        <dbReference type="EMBL" id="MDQ0119782.1"/>
    </source>
</evidence>
<feature type="domain" description="DUF5671" evidence="2">
    <location>
        <begin position="191"/>
        <end position="317"/>
    </location>
</feature>
<feature type="transmembrane region" description="Helical" evidence="1">
    <location>
        <begin position="377"/>
        <end position="395"/>
    </location>
</feature>
<feature type="transmembrane region" description="Helical" evidence="1">
    <location>
        <begin position="260"/>
        <end position="293"/>
    </location>
</feature>
<reference evidence="3 4" key="1">
    <citation type="submission" date="2023-07" db="EMBL/GenBank/DDBJ databases">
        <title>Sorghum-associated microbial communities from plants grown in Nebraska, USA.</title>
        <authorList>
            <person name="Schachtman D."/>
        </authorList>
    </citation>
    <scope>NUCLEOTIDE SEQUENCE [LARGE SCALE GENOMIC DNA]</scope>
    <source>
        <strain evidence="3 4">DS994</strain>
    </source>
</reference>
<accession>A0ABT9UJG2</accession>
<feature type="domain" description="DUF5671" evidence="2">
    <location>
        <begin position="41"/>
        <end position="165"/>
    </location>
</feature>
<evidence type="ECO:0000313" key="4">
    <source>
        <dbReference type="Proteomes" id="UP001226389"/>
    </source>
</evidence>
<gene>
    <name evidence="3" type="ORF">J2T22_002977</name>
</gene>
<feature type="transmembrane region" description="Helical" evidence="1">
    <location>
        <begin position="42"/>
        <end position="63"/>
    </location>
</feature>
<feature type="domain" description="DUF5671" evidence="2">
    <location>
        <begin position="336"/>
        <end position="467"/>
    </location>
</feature>
<keyword evidence="1" id="KW-0812">Transmembrane</keyword>
<keyword evidence="4" id="KW-1185">Reference proteome</keyword>
<evidence type="ECO:0000256" key="1">
    <source>
        <dbReference type="SAM" id="Phobius"/>
    </source>
</evidence>
<feature type="transmembrane region" description="Helical" evidence="1">
    <location>
        <begin position="188"/>
        <end position="214"/>
    </location>
</feature>
<name>A0ABT9UJG2_9MICC</name>
<proteinExistence type="predicted"/>